<sequence>MSKSKIKGKDLKKINYKSDRAKSLAINIINSDFKHLSKQDKLALLEDVLINPKDYIKHVSLVKLAEELIGKIKTNHGTIYHLDNIEKPFAIYGNKHITHDTVRQMATAIQLPISEYGALMPDAHVGYGLPIGGVLAARNAVLPYGVGLDIGCRMSLSIYDVPSEFIKRNSYQIKTALKEQTHFGIGKIEKHNLDHEILERNEFNEIEILRQLKGKAQNQLGSSGSGNHFVEFGTVELGPENAFDLKEGKYVGILAHSGSRGLGASIADYYTKVAKRVCLLPNGAQHLAWLDLDSEAGQEYWLAMNLAGDYAKACHDTIHYRLSKTLGLKPVLHIENHHNFAWKEQIDGQELIVHRKGATPAAKGQFGIIPANMIDPGYIVSGKGDGASLNSASHGAGRRLSRKKAKDSYTGSELKKLLNQNKITLIGGGTEEAPMAYKNLEEVMGAQKDVINIEGKFYPQIVRMDKQ</sequence>
<evidence type="ECO:0000256" key="10">
    <source>
        <dbReference type="PIRSR" id="PIRSR601233-2"/>
    </source>
</evidence>
<dbReference type="EC" id="6.5.1.8" evidence="1"/>
<dbReference type="Gene3D" id="3.90.1860.10">
    <property type="entry name" value="tRNA-splicing ligase RtcB"/>
    <property type="match status" value="1"/>
</dbReference>
<dbReference type="GO" id="GO:0042245">
    <property type="term" value="P:RNA repair"/>
    <property type="evidence" value="ECO:0007669"/>
    <property type="project" value="UniProtKB-KW"/>
</dbReference>
<dbReference type="GO" id="GO:0170057">
    <property type="term" value="F:RNA ligase (GTP) activity"/>
    <property type="evidence" value="ECO:0007669"/>
    <property type="project" value="UniProtKB-EC"/>
</dbReference>
<proteinExistence type="predicted"/>
<evidence type="ECO:0000256" key="4">
    <source>
        <dbReference type="ARBA" id="ARBA00022741"/>
    </source>
</evidence>
<dbReference type="AlphaFoldDB" id="A0AAE3M6L4"/>
<evidence type="ECO:0000313" key="13">
    <source>
        <dbReference type="Proteomes" id="UP001209229"/>
    </source>
</evidence>
<dbReference type="GO" id="GO:0005525">
    <property type="term" value="F:GTP binding"/>
    <property type="evidence" value="ECO:0007669"/>
    <property type="project" value="UniProtKB-KW"/>
</dbReference>
<organism evidence="12 13">
    <name type="scientific">Plebeiibacterium sediminum</name>
    <dbReference type="NCBI Taxonomy" id="2992112"/>
    <lineage>
        <taxon>Bacteria</taxon>
        <taxon>Pseudomonadati</taxon>
        <taxon>Bacteroidota</taxon>
        <taxon>Bacteroidia</taxon>
        <taxon>Marinilabiliales</taxon>
        <taxon>Marinilabiliaceae</taxon>
        <taxon>Plebeiibacterium</taxon>
    </lineage>
</organism>
<feature type="binding site" evidence="10">
    <location>
        <begin position="227"/>
        <end position="231"/>
    </location>
    <ligand>
        <name>GMP</name>
        <dbReference type="ChEBI" id="CHEBI:58115"/>
    </ligand>
</feature>
<dbReference type="PANTHER" id="PTHR43749:SF2">
    <property type="entry name" value="RNA-SPLICING LIGASE RTCB"/>
    <property type="match status" value="1"/>
</dbReference>
<comment type="caution">
    <text evidence="12">The sequence shown here is derived from an EMBL/GenBank/DDBJ whole genome shotgun (WGS) entry which is preliminary data.</text>
</comment>
<dbReference type="GO" id="GO:0006281">
    <property type="term" value="P:DNA repair"/>
    <property type="evidence" value="ECO:0007669"/>
    <property type="project" value="TreeGrafter"/>
</dbReference>
<keyword evidence="2" id="KW-0436">Ligase</keyword>
<evidence type="ECO:0000256" key="2">
    <source>
        <dbReference type="ARBA" id="ARBA00022598"/>
    </source>
</evidence>
<dbReference type="RefSeq" id="WP_301191735.1">
    <property type="nucleotide sequence ID" value="NZ_JAPDPJ010000045.1"/>
</dbReference>
<keyword evidence="4 10" id="KW-0547">Nucleotide-binding</keyword>
<reference evidence="12" key="1">
    <citation type="submission" date="2022-10" db="EMBL/GenBank/DDBJ databases">
        <authorList>
            <person name="Yu W.X."/>
        </authorList>
    </citation>
    <scope>NUCLEOTIDE SEQUENCE</scope>
    <source>
        <strain evidence="12">AAT</strain>
    </source>
</reference>
<dbReference type="Pfam" id="PF01139">
    <property type="entry name" value="RtcB"/>
    <property type="match status" value="1"/>
</dbReference>
<keyword evidence="13" id="KW-1185">Reference proteome</keyword>
<comment type="catalytic activity">
    <reaction evidence="8">
        <text>a 3'-end 3'-phospho-ribonucleotide-RNA + a 5'-end dephospho-ribonucleoside-RNA + GTP = a ribonucleotidyl-ribonucleotide-RNA + GMP + diphosphate</text>
        <dbReference type="Rhea" id="RHEA:68076"/>
        <dbReference type="Rhea" id="RHEA-COMP:10463"/>
        <dbReference type="Rhea" id="RHEA-COMP:13936"/>
        <dbReference type="Rhea" id="RHEA-COMP:17355"/>
        <dbReference type="ChEBI" id="CHEBI:33019"/>
        <dbReference type="ChEBI" id="CHEBI:37565"/>
        <dbReference type="ChEBI" id="CHEBI:58115"/>
        <dbReference type="ChEBI" id="CHEBI:83062"/>
        <dbReference type="ChEBI" id="CHEBI:138284"/>
        <dbReference type="ChEBI" id="CHEBI:173118"/>
        <dbReference type="EC" id="6.5.1.8"/>
    </reaction>
</comment>
<evidence type="ECO:0000256" key="7">
    <source>
        <dbReference type="ARBA" id="ARBA00023211"/>
    </source>
</evidence>
<name>A0AAE3M6L4_9BACT</name>
<dbReference type="PANTHER" id="PTHR43749">
    <property type="entry name" value="RNA-SPLICING LIGASE RTCB"/>
    <property type="match status" value="1"/>
</dbReference>
<feature type="binding site" evidence="10">
    <location>
        <begin position="394"/>
        <end position="397"/>
    </location>
    <ligand>
        <name>GMP</name>
        <dbReference type="ChEBI" id="CHEBI:58115"/>
    </ligand>
</feature>
<feature type="binding site" evidence="11">
    <location>
        <position position="149"/>
    </location>
    <ligand>
        <name>Mn(2+)</name>
        <dbReference type="ChEBI" id="CHEBI:29035"/>
        <label>1</label>
    </ligand>
</feature>
<evidence type="ECO:0000256" key="9">
    <source>
        <dbReference type="PIRSR" id="PIRSR601233-1"/>
    </source>
</evidence>
<keyword evidence="3 11" id="KW-0479">Metal-binding</keyword>
<feature type="binding site" evidence="11">
    <location>
        <position position="338"/>
    </location>
    <ligand>
        <name>Mn(2+)</name>
        <dbReference type="ChEBI" id="CHEBI:29035"/>
        <label>2</label>
    </ligand>
</feature>
<keyword evidence="6 10" id="KW-0342">GTP-binding</keyword>
<dbReference type="Proteomes" id="UP001209229">
    <property type="component" value="Unassembled WGS sequence"/>
</dbReference>
<feature type="binding site" evidence="11">
    <location>
        <position position="256"/>
    </location>
    <ligand>
        <name>Mn(2+)</name>
        <dbReference type="ChEBI" id="CHEBI:29035"/>
        <label>2</label>
    </ligand>
</feature>
<evidence type="ECO:0000256" key="8">
    <source>
        <dbReference type="ARBA" id="ARBA00047746"/>
    </source>
</evidence>
<protein>
    <recommendedName>
        <fullName evidence="1">3'-phosphate/5'-hydroxy nucleic acid ligase</fullName>
        <ecNumber evidence="1">6.5.1.8</ecNumber>
    </recommendedName>
</protein>
<feature type="binding site" evidence="10">
    <location>
        <begin position="370"/>
        <end position="373"/>
    </location>
    <ligand>
        <name>GMP</name>
        <dbReference type="ChEBI" id="CHEBI:58115"/>
    </ligand>
</feature>
<feature type="active site" description="GMP-histidine intermediate" evidence="9">
    <location>
        <position position="394"/>
    </location>
</feature>
<dbReference type="EMBL" id="JAPDPJ010000045">
    <property type="protein sequence ID" value="MCW3788174.1"/>
    <property type="molecule type" value="Genomic_DNA"/>
</dbReference>
<accession>A0AAE3M6L4</accession>
<dbReference type="GO" id="GO:0006396">
    <property type="term" value="P:RNA processing"/>
    <property type="evidence" value="ECO:0007669"/>
    <property type="project" value="InterPro"/>
</dbReference>
<evidence type="ECO:0000256" key="1">
    <source>
        <dbReference type="ARBA" id="ARBA00012726"/>
    </source>
</evidence>
<dbReference type="GO" id="GO:0003909">
    <property type="term" value="F:DNA ligase activity"/>
    <property type="evidence" value="ECO:0007669"/>
    <property type="project" value="TreeGrafter"/>
</dbReference>
<evidence type="ECO:0000256" key="5">
    <source>
        <dbReference type="ARBA" id="ARBA00022800"/>
    </source>
</evidence>
<evidence type="ECO:0000256" key="11">
    <source>
        <dbReference type="PIRSR" id="PIRSR601233-3"/>
    </source>
</evidence>
<keyword evidence="5" id="KW-0692">RNA repair</keyword>
<dbReference type="InterPro" id="IPR001233">
    <property type="entry name" value="RtcB"/>
</dbReference>
<evidence type="ECO:0000256" key="3">
    <source>
        <dbReference type="ARBA" id="ARBA00022723"/>
    </source>
</evidence>
<gene>
    <name evidence="12" type="ORF">OM075_17005</name>
</gene>
<dbReference type="InterPro" id="IPR052915">
    <property type="entry name" value="RtcB-like"/>
</dbReference>
<keyword evidence="7 11" id="KW-0464">Manganese</keyword>
<dbReference type="InterPro" id="IPR036025">
    <property type="entry name" value="RtcB-like_sf"/>
</dbReference>
<dbReference type="SUPFAM" id="SSF103365">
    <property type="entry name" value="Hypothetical protein PH1602"/>
    <property type="match status" value="1"/>
</dbReference>
<evidence type="ECO:0000256" key="6">
    <source>
        <dbReference type="ARBA" id="ARBA00023134"/>
    </source>
</evidence>
<evidence type="ECO:0000313" key="12">
    <source>
        <dbReference type="EMBL" id="MCW3788174.1"/>
    </source>
</evidence>
<dbReference type="GO" id="GO:0030145">
    <property type="term" value="F:manganese ion binding"/>
    <property type="evidence" value="ECO:0007669"/>
    <property type="project" value="TreeGrafter"/>
</dbReference>
<feature type="binding site" evidence="10">
    <location>
        <begin position="338"/>
        <end position="339"/>
    </location>
    <ligand>
        <name>GMP</name>
        <dbReference type="ChEBI" id="CHEBI:58115"/>
    </ligand>
</feature>
<feature type="binding site" evidence="11">
    <location>
        <position position="228"/>
    </location>
    <ligand>
        <name>Mn(2+)</name>
        <dbReference type="ChEBI" id="CHEBI:29035"/>
        <label>1</label>
    </ligand>
</feature>
<comment type="cofactor">
    <cofactor evidence="11">
        <name>Mn(2+)</name>
        <dbReference type="ChEBI" id="CHEBI:29035"/>
    </cofactor>
    <text evidence="11">Binds 2 manganese ions per subunit.</text>
</comment>